<dbReference type="Proteomes" id="UP000613768">
    <property type="component" value="Unassembled WGS sequence"/>
</dbReference>
<dbReference type="PRINTS" id="PR00783">
    <property type="entry name" value="MINTRINSICP"/>
</dbReference>
<keyword evidence="4 8" id="KW-1133">Transmembrane helix</keyword>
<evidence type="ECO:0000256" key="8">
    <source>
        <dbReference type="SAM" id="Phobius"/>
    </source>
</evidence>
<feature type="transmembrane region" description="Helical" evidence="8">
    <location>
        <begin position="49"/>
        <end position="73"/>
    </location>
</feature>
<evidence type="ECO:0000256" key="5">
    <source>
        <dbReference type="ARBA" id="ARBA00023136"/>
    </source>
</evidence>
<evidence type="ECO:0000313" key="10">
    <source>
        <dbReference type="Proteomes" id="UP000613768"/>
    </source>
</evidence>
<dbReference type="RefSeq" id="WP_192028975.1">
    <property type="nucleotide sequence ID" value="NZ_JACYTR010000010.1"/>
</dbReference>
<dbReference type="SUPFAM" id="SSF81338">
    <property type="entry name" value="Aquaporin-like"/>
    <property type="match status" value="1"/>
</dbReference>
<evidence type="ECO:0000256" key="2">
    <source>
        <dbReference type="ARBA" id="ARBA00022448"/>
    </source>
</evidence>
<comment type="caution">
    <text evidence="9">The sequence shown here is derived from an EMBL/GenBank/DDBJ whole genome shotgun (WGS) entry which is preliminary data.</text>
</comment>
<comment type="similarity">
    <text evidence="6">Belongs to the MIP/aquaporin (TC 1.A.8) family.</text>
</comment>
<dbReference type="GO" id="GO:0016020">
    <property type="term" value="C:membrane"/>
    <property type="evidence" value="ECO:0007669"/>
    <property type="project" value="UniProtKB-SubCell"/>
</dbReference>
<keyword evidence="2 6" id="KW-0813">Transport</keyword>
<dbReference type="PANTHER" id="PTHR45724:SF13">
    <property type="entry name" value="AQUAPORIN NIP1-1-RELATED"/>
    <property type="match status" value="1"/>
</dbReference>
<dbReference type="Gene3D" id="1.20.1080.10">
    <property type="entry name" value="Glycerol uptake facilitator protein"/>
    <property type="match status" value="1"/>
</dbReference>
<keyword evidence="10" id="KW-1185">Reference proteome</keyword>
<gene>
    <name evidence="9" type="ORF">IFO71_07740</name>
</gene>
<feature type="transmembrane region" description="Helical" evidence="8">
    <location>
        <begin position="85"/>
        <end position="105"/>
    </location>
</feature>
<dbReference type="EMBL" id="JACYTR010000010">
    <property type="protein sequence ID" value="MBD8525631.1"/>
    <property type="molecule type" value="Genomic_DNA"/>
</dbReference>
<feature type="transmembrane region" description="Helical" evidence="8">
    <location>
        <begin position="193"/>
        <end position="215"/>
    </location>
</feature>
<evidence type="ECO:0000256" key="7">
    <source>
        <dbReference type="SAM" id="MobiDB-lite"/>
    </source>
</evidence>
<evidence type="ECO:0000256" key="4">
    <source>
        <dbReference type="ARBA" id="ARBA00022989"/>
    </source>
</evidence>
<evidence type="ECO:0000256" key="6">
    <source>
        <dbReference type="RuleBase" id="RU000477"/>
    </source>
</evidence>
<organism evidence="9 10">
    <name type="scientific">Pseudomarimonas arenosa</name>
    <dbReference type="NCBI Taxonomy" id="2774145"/>
    <lineage>
        <taxon>Bacteria</taxon>
        <taxon>Pseudomonadati</taxon>
        <taxon>Pseudomonadota</taxon>
        <taxon>Gammaproteobacteria</taxon>
        <taxon>Lysobacterales</taxon>
        <taxon>Lysobacteraceae</taxon>
        <taxon>Pseudomarimonas</taxon>
    </lineage>
</organism>
<keyword evidence="5 8" id="KW-0472">Membrane</keyword>
<dbReference type="Pfam" id="PF00230">
    <property type="entry name" value="MIP"/>
    <property type="match status" value="1"/>
</dbReference>
<evidence type="ECO:0000256" key="1">
    <source>
        <dbReference type="ARBA" id="ARBA00004141"/>
    </source>
</evidence>
<dbReference type="PANTHER" id="PTHR45724">
    <property type="entry name" value="AQUAPORIN NIP2-1"/>
    <property type="match status" value="1"/>
</dbReference>
<dbReference type="GO" id="GO:0015267">
    <property type="term" value="F:channel activity"/>
    <property type="evidence" value="ECO:0007669"/>
    <property type="project" value="InterPro"/>
</dbReference>
<name>A0AAW3ZHZ7_9GAMM</name>
<dbReference type="InterPro" id="IPR034294">
    <property type="entry name" value="Aquaporin_transptr"/>
</dbReference>
<feature type="transmembrane region" description="Helical" evidence="8">
    <location>
        <begin position="150"/>
        <end position="173"/>
    </location>
</feature>
<comment type="subcellular location">
    <subcellularLocation>
        <location evidence="1">Membrane</location>
        <topology evidence="1">Multi-pass membrane protein</topology>
    </subcellularLocation>
</comment>
<protein>
    <submittedName>
        <fullName evidence="9">Aquaporin</fullName>
    </submittedName>
</protein>
<dbReference type="InterPro" id="IPR023271">
    <property type="entry name" value="Aquaporin-like"/>
</dbReference>
<dbReference type="AlphaFoldDB" id="A0AAW3ZHZ7"/>
<keyword evidence="3 6" id="KW-0812">Transmembrane</keyword>
<accession>A0AAW3ZHZ7</accession>
<sequence length="240" mass="24350">MNRRQALCAEFLGTAALLAAVVGSGIMGASLSAGNTAVALLANAAATAAALYVLITCLGPISAAHFNPAVSLVMALRGHLSRGQALSYVSVQILGAVAGVLLAHAMFDLPLLQSGVQVRSGLSQWISEAVATCGLLLTILLGLRHRPQSVAALVACYIGAAYWFTASTSFANPAVTLARGLTQTFAGIRPDDMAGFIVAQFIGALLAVFAMRLLAVDSTGEPKSHPAQGAVADAVPGAEP</sequence>
<feature type="region of interest" description="Disordered" evidence="7">
    <location>
        <begin position="220"/>
        <end position="240"/>
    </location>
</feature>
<proteinExistence type="inferred from homology"/>
<dbReference type="InterPro" id="IPR000425">
    <property type="entry name" value="MIP"/>
</dbReference>
<evidence type="ECO:0000313" key="9">
    <source>
        <dbReference type="EMBL" id="MBD8525631.1"/>
    </source>
</evidence>
<reference evidence="9 10" key="1">
    <citation type="submission" date="2020-09" db="EMBL/GenBank/DDBJ databases">
        <title>Pseudoxanthomonas sp. CAU 1598 isolated from sand of Yaerae Beach.</title>
        <authorList>
            <person name="Kim W."/>
        </authorList>
    </citation>
    <scope>NUCLEOTIDE SEQUENCE [LARGE SCALE GENOMIC DNA]</scope>
    <source>
        <strain evidence="9 10">CAU 1598</strain>
    </source>
</reference>
<evidence type="ECO:0000256" key="3">
    <source>
        <dbReference type="ARBA" id="ARBA00022692"/>
    </source>
</evidence>
<feature type="transmembrane region" description="Helical" evidence="8">
    <location>
        <begin position="125"/>
        <end position="143"/>
    </location>
</feature>